<accession>A0AA42LSB0</accession>
<sequence length="117" mass="13889">MQYSDSRETRLFCPRRYQLSFLLPTIMEGLQQRRCFHTGKGNFFVVEIVDESGTRQEYEVYFLATRAARRGELNLFVQSSYIRDDRHAKNRPNKKPIRLYAILFGALNGRMPREPPR</sequence>
<dbReference type="EMBL" id="JAOCDZ010000017">
    <property type="protein sequence ID" value="MDH0738555.1"/>
    <property type="molecule type" value="Genomic_DNA"/>
</dbReference>
<dbReference type="Proteomes" id="UP001161094">
    <property type="component" value="Unassembled WGS sequence"/>
</dbReference>
<proteinExistence type="predicted"/>
<dbReference type="AlphaFoldDB" id="A0AA42LSB0"/>
<evidence type="ECO:0000313" key="2">
    <source>
        <dbReference type="Proteomes" id="UP001161094"/>
    </source>
</evidence>
<gene>
    <name evidence="1" type="ORF">N5D93_22235</name>
</gene>
<name>A0AA42LSB0_9BURK</name>
<dbReference type="RefSeq" id="WP_279996575.1">
    <property type="nucleotide sequence ID" value="NZ_JAOCDZ010000017.1"/>
</dbReference>
<protein>
    <submittedName>
        <fullName evidence="1">Uncharacterized protein</fullName>
    </submittedName>
</protein>
<evidence type="ECO:0000313" key="1">
    <source>
        <dbReference type="EMBL" id="MDH0738555.1"/>
    </source>
</evidence>
<organism evidence="1 2">
    <name type="scientific">Achromobacter spanius</name>
    <dbReference type="NCBI Taxonomy" id="217203"/>
    <lineage>
        <taxon>Bacteria</taxon>
        <taxon>Pseudomonadati</taxon>
        <taxon>Pseudomonadota</taxon>
        <taxon>Betaproteobacteria</taxon>
        <taxon>Burkholderiales</taxon>
        <taxon>Alcaligenaceae</taxon>
        <taxon>Achromobacter</taxon>
    </lineage>
</organism>
<reference evidence="1" key="1">
    <citation type="submission" date="2022-09" db="EMBL/GenBank/DDBJ databases">
        <title>Intensive care unit water sources are persistently colonized with multi-drug resistant bacteria and are the site of extensive horizontal gene transfer of antibiotic resistance genes.</title>
        <authorList>
            <person name="Diorio-Toth L."/>
        </authorList>
    </citation>
    <scope>NUCLEOTIDE SEQUENCE</scope>
    <source>
        <strain evidence="1">GD03843</strain>
    </source>
</reference>
<comment type="caution">
    <text evidence="1">The sequence shown here is derived from an EMBL/GenBank/DDBJ whole genome shotgun (WGS) entry which is preliminary data.</text>
</comment>